<keyword evidence="1" id="KW-0812">Transmembrane</keyword>
<keyword evidence="1" id="KW-1133">Transmembrane helix</keyword>
<keyword evidence="1" id="KW-0472">Membrane</keyword>
<feature type="compositionally biased region" description="Polar residues" evidence="2">
    <location>
        <begin position="214"/>
        <end position="231"/>
    </location>
</feature>
<comment type="caution">
    <text evidence="1">Lacks conserved residue(s) required for the propagation of feature annotation.</text>
</comment>
<dbReference type="OrthoDB" id="434647at2759"/>
<dbReference type="EMBL" id="AZHA01000001">
    <property type="protein sequence ID" value="OAA52520.1"/>
    <property type="molecule type" value="Genomic_DNA"/>
</dbReference>
<feature type="region of interest" description="Disordered" evidence="2">
    <location>
        <begin position="269"/>
        <end position="363"/>
    </location>
</feature>
<organism evidence="3 4">
    <name type="scientific">Beauveria brongniartii RCEF 3172</name>
    <dbReference type="NCBI Taxonomy" id="1081107"/>
    <lineage>
        <taxon>Eukaryota</taxon>
        <taxon>Fungi</taxon>
        <taxon>Dikarya</taxon>
        <taxon>Ascomycota</taxon>
        <taxon>Pezizomycotina</taxon>
        <taxon>Sordariomycetes</taxon>
        <taxon>Hypocreomycetidae</taxon>
        <taxon>Hypocreales</taxon>
        <taxon>Cordycipitaceae</taxon>
        <taxon>Beauveria</taxon>
        <taxon>Beauveria brongniartii</taxon>
    </lineage>
</organism>
<accession>A0A162M8I4</accession>
<feature type="compositionally biased region" description="Polar residues" evidence="2">
    <location>
        <begin position="294"/>
        <end position="306"/>
    </location>
</feature>
<dbReference type="InterPro" id="IPR004345">
    <property type="entry name" value="TB2_DP1_HVA22"/>
</dbReference>
<dbReference type="Pfam" id="PF03134">
    <property type="entry name" value="TB2_DP1_HVA22"/>
    <property type="match status" value="2"/>
</dbReference>
<gene>
    <name evidence="3" type="ORF">BBO_00361</name>
</gene>
<name>A0A162M8I4_9HYPO</name>
<proteinExistence type="inferred from homology"/>
<keyword evidence="4" id="KW-1185">Reference proteome</keyword>
<evidence type="ECO:0000313" key="4">
    <source>
        <dbReference type="Proteomes" id="UP000076863"/>
    </source>
</evidence>
<reference evidence="3 4" key="1">
    <citation type="journal article" date="2016" name="Genome Biol. Evol.">
        <title>Divergent and convergent evolution of fungal pathogenicity.</title>
        <authorList>
            <person name="Shang Y."/>
            <person name="Xiao G."/>
            <person name="Zheng P."/>
            <person name="Cen K."/>
            <person name="Zhan S."/>
            <person name="Wang C."/>
        </authorList>
    </citation>
    <scope>NUCLEOTIDE SEQUENCE [LARGE SCALE GENOMIC DNA]</scope>
    <source>
        <strain evidence="3 4">RCEF 3172</strain>
    </source>
</reference>
<comment type="subcellular location">
    <subcellularLocation>
        <location evidence="1">Membrane</location>
        <topology evidence="1">Multi-pass membrane protein</topology>
    </subcellularLocation>
</comment>
<dbReference type="PANTHER" id="PTHR12300:SF177">
    <property type="entry name" value="PROTEIN YOP1"/>
    <property type="match status" value="1"/>
</dbReference>
<feature type="region of interest" description="Disordered" evidence="2">
    <location>
        <begin position="213"/>
        <end position="235"/>
    </location>
</feature>
<feature type="compositionally biased region" description="Basic and acidic residues" evidence="2">
    <location>
        <begin position="348"/>
        <end position="363"/>
    </location>
</feature>
<protein>
    <recommendedName>
        <fullName evidence="1">Protein YOP1</fullName>
    </recommendedName>
</protein>
<evidence type="ECO:0000256" key="1">
    <source>
        <dbReference type="RuleBase" id="RU362006"/>
    </source>
</evidence>
<dbReference type="AlphaFoldDB" id="A0A162M8I4"/>
<comment type="caution">
    <text evidence="3">The sequence shown here is derived from an EMBL/GenBank/DDBJ whole genome shotgun (WGS) entry which is preliminary data.</text>
</comment>
<dbReference type="Proteomes" id="UP000076863">
    <property type="component" value="Unassembled WGS sequence"/>
</dbReference>
<dbReference type="GO" id="GO:0016020">
    <property type="term" value="C:membrane"/>
    <property type="evidence" value="ECO:0007669"/>
    <property type="project" value="UniProtKB-SubCell"/>
</dbReference>
<feature type="transmembrane region" description="Helical" evidence="1">
    <location>
        <begin position="83"/>
        <end position="99"/>
    </location>
</feature>
<feature type="compositionally biased region" description="Basic and acidic residues" evidence="2">
    <location>
        <begin position="307"/>
        <end position="318"/>
    </location>
</feature>
<comment type="similarity">
    <text evidence="1">Belongs to the DP1 family.</text>
</comment>
<dbReference type="PANTHER" id="PTHR12300">
    <property type="entry name" value="HVA22-LIKE PROTEINS"/>
    <property type="match status" value="1"/>
</dbReference>
<evidence type="ECO:0000256" key="2">
    <source>
        <dbReference type="SAM" id="MobiDB-lite"/>
    </source>
</evidence>
<feature type="transmembrane region" description="Helical" evidence="1">
    <location>
        <begin position="37"/>
        <end position="63"/>
    </location>
</feature>
<evidence type="ECO:0000313" key="3">
    <source>
        <dbReference type="EMBL" id="OAA52520.1"/>
    </source>
</evidence>
<feature type="compositionally biased region" description="Polar residues" evidence="2">
    <location>
        <begin position="269"/>
        <end position="279"/>
    </location>
</feature>
<sequence length="363" mass="39903">MFDLPAMLLCSVASFLFPIFASYKALKTSDPAQLTPWLMYWVVFSICLLAESWVAFIVTWFVLSSSASRRIQTLITSSSSIRIPFYGYFRLLFLLYLILPQSQGARVLYEQYVHPFLQDNEAHIDEFIANSHERLKSMGLSYIRQAINYVRENLLGMPPAEPPAPIPENVGAQGYTQALLSRFSIPSTKWTAPGAHSANDFYSLLSSAVSAASGTGNTRSAQGRSDMTASGNLIPEHLHDSGAKINFISAQKERLSYLLAALDSEAQKLQNETPKQGASGTFDGPADTAPTPRSPSGLSMLSALSKSRSEADFEKIEADSGTEEELTMRRRNVSSSGSWMPWAWSGADDAHNQDHGSTTGREH</sequence>